<name>A0A9W8TJ83_9PEZI</name>
<keyword evidence="2" id="KW-0040">ANK repeat</keyword>
<dbReference type="PANTHER" id="PTHR10039">
    <property type="entry name" value="AMELOGENIN"/>
    <property type="match status" value="1"/>
</dbReference>
<dbReference type="PROSITE" id="PS50297">
    <property type="entry name" value="ANK_REP_REGION"/>
    <property type="match status" value="2"/>
</dbReference>
<evidence type="ECO:0000259" key="3">
    <source>
        <dbReference type="Pfam" id="PF22939"/>
    </source>
</evidence>
<feature type="repeat" description="ANK" evidence="2">
    <location>
        <begin position="798"/>
        <end position="830"/>
    </location>
</feature>
<accession>A0A9W8TJ83</accession>
<feature type="domain" description="Nephrocystin 3-like N-terminal" evidence="4">
    <location>
        <begin position="256"/>
        <end position="353"/>
    </location>
</feature>
<evidence type="ECO:0000256" key="2">
    <source>
        <dbReference type="PROSITE-ProRule" id="PRU00023"/>
    </source>
</evidence>
<evidence type="ECO:0008006" key="7">
    <source>
        <dbReference type="Google" id="ProtNLM"/>
    </source>
</evidence>
<evidence type="ECO:0000313" key="6">
    <source>
        <dbReference type="Proteomes" id="UP001148614"/>
    </source>
</evidence>
<dbReference type="InterPro" id="IPR036770">
    <property type="entry name" value="Ankyrin_rpt-contain_sf"/>
</dbReference>
<dbReference type="InterPro" id="IPR027417">
    <property type="entry name" value="P-loop_NTPase"/>
</dbReference>
<dbReference type="InterPro" id="IPR002110">
    <property type="entry name" value="Ankyrin_rpt"/>
</dbReference>
<feature type="repeat" description="ANK" evidence="2">
    <location>
        <begin position="833"/>
        <end position="860"/>
    </location>
</feature>
<dbReference type="SMART" id="SM00248">
    <property type="entry name" value="ANK"/>
    <property type="match status" value="3"/>
</dbReference>
<dbReference type="Pfam" id="PF22939">
    <property type="entry name" value="WHD_GPIID"/>
    <property type="match status" value="1"/>
</dbReference>
<organism evidence="5 6">
    <name type="scientific">Xylaria arbuscula</name>
    <dbReference type="NCBI Taxonomy" id="114810"/>
    <lineage>
        <taxon>Eukaryota</taxon>
        <taxon>Fungi</taxon>
        <taxon>Dikarya</taxon>
        <taxon>Ascomycota</taxon>
        <taxon>Pezizomycotina</taxon>
        <taxon>Sordariomycetes</taxon>
        <taxon>Xylariomycetidae</taxon>
        <taxon>Xylariales</taxon>
        <taxon>Xylariaceae</taxon>
        <taxon>Xylaria</taxon>
    </lineage>
</organism>
<dbReference type="Pfam" id="PF24883">
    <property type="entry name" value="NPHP3_N"/>
    <property type="match status" value="2"/>
</dbReference>
<keyword evidence="6" id="KW-1185">Reference proteome</keyword>
<feature type="domain" description="Nephrocystin 3-like N-terminal" evidence="4">
    <location>
        <begin position="218"/>
        <end position="255"/>
    </location>
</feature>
<proteinExistence type="predicted"/>
<dbReference type="Proteomes" id="UP001148614">
    <property type="component" value="Unassembled WGS sequence"/>
</dbReference>
<reference evidence="5" key="1">
    <citation type="submission" date="2022-07" db="EMBL/GenBank/DDBJ databases">
        <title>Genome Sequence of Xylaria arbuscula.</title>
        <authorList>
            <person name="Buettner E."/>
        </authorList>
    </citation>
    <scope>NUCLEOTIDE SEQUENCE</scope>
    <source>
        <strain evidence="5">VT107</strain>
    </source>
</reference>
<sequence>MDAITPVARPVEGLELAVADFSAALTDNQRRKFYETRAVPDADSILVFTAELDSANRSRNGRNVSSRVSKLLQSVRDFCSIIGIFVSSHPEIAALVWGRHRQIREAFYRSFDQEFRPDTDDIRRCSKNVKDAISLAKAHVDAQEQKLQAEERTEAAKERIWLKTITSRTQSDNNSIRLLLLRKVERDEQERKQKLLDSVCTYNPERLLKQNQRKRFGNTAAWMFQTVEFCKWNDLKGSSLLWCSGKIGSGKSVITDQESLKAETIMRSLVRQRLPTSAQLSDQMEEKLRGLKYDSKLNEIAELFRDITPASKPSYIIVDGLDECDHLDRSKLLKALSSLVASTTSTRLFLASRASLSEELQKYFGSMIQVSMDNSEVSDDITTYIVGTLQERIECEDLKVGDPQLVEEIAQALAHGADGMFLWVDFQIREVCEQLCDEDIRQSLKNLPKTLEELFCRVLYRILRRGHEIITAKVFLWIAASTRPLSLKELREAIAIEIGQQYSKPERFHNDINSIVSVCENLVHVDEEYRSIQFAHHTVKQFLLQQPALLLQPINSDLSMFFIDLEEADHFIGEICVTYLDFNDFKTALSRRAKPIQLPKPDDIIPEVPFRRQLERIIKVAQKRGSSGASAPVLYLDRTNDSITTSRAVLNAHPFLKYASANWIQHTKQFQNNRSKMWSVWKNLIIVGHDLASKPWQPELLNVNSHALLEWAEKAHHYALMRLIVSSRILSTREQRDVIVNAIDSHDVAQLDIFMVNDMRAGVVDQALQAAAGGGHLDIVERLLAAKADVNATAAKYRGRTALQAAAEGGHLDIVERLLAAKADVNATVAKYGGRTALQAAAEGGHLDIVERLRRAGAKA</sequence>
<evidence type="ECO:0000259" key="4">
    <source>
        <dbReference type="Pfam" id="PF24883"/>
    </source>
</evidence>
<dbReference type="AlphaFoldDB" id="A0A9W8TJ83"/>
<comment type="caution">
    <text evidence="5">The sequence shown here is derived from an EMBL/GenBank/DDBJ whole genome shotgun (WGS) entry which is preliminary data.</text>
</comment>
<dbReference type="PANTHER" id="PTHR10039:SF10">
    <property type="entry name" value="NACHT DOMAIN-CONTAINING PROTEIN"/>
    <property type="match status" value="1"/>
</dbReference>
<evidence type="ECO:0000256" key="1">
    <source>
        <dbReference type="ARBA" id="ARBA00022737"/>
    </source>
</evidence>
<gene>
    <name evidence="5" type="ORF">NPX13_g8673</name>
</gene>
<dbReference type="PROSITE" id="PS50088">
    <property type="entry name" value="ANK_REPEAT"/>
    <property type="match status" value="2"/>
</dbReference>
<dbReference type="InterPro" id="IPR056884">
    <property type="entry name" value="NPHP3-like_N"/>
</dbReference>
<dbReference type="Gene3D" id="1.25.40.20">
    <property type="entry name" value="Ankyrin repeat-containing domain"/>
    <property type="match status" value="1"/>
</dbReference>
<feature type="domain" description="GPI inositol-deacylase winged helix" evidence="3">
    <location>
        <begin position="472"/>
        <end position="546"/>
    </location>
</feature>
<dbReference type="InterPro" id="IPR054471">
    <property type="entry name" value="GPIID_WHD"/>
</dbReference>
<keyword evidence="1" id="KW-0677">Repeat</keyword>
<dbReference type="SUPFAM" id="SSF48403">
    <property type="entry name" value="Ankyrin repeat"/>
    <property type="match status" value="1"/>
</dbReference>
<dbReference type="Pfam" id="PF12796">
    <property type="entry name" value="Ank_2"/>
    <property type="match status" value="1"/>
</dbReference>
<dbReference type="EMBL" id="JANPWZ010001949">
    <property type="protein sequence ID" value="KAJ3562144.1"/>
    <property type="molecule type" value="Genomic_DNA"/>
</dbReference>
<dbReference type="VEuPathDB" id="FungiDB:F4678DRAFT_482490"/>
<protein>
    <recommendedName>
        <fullName evidence="7">NACHT domain-containing protein</fullName>
    </recommendedName>
</protein>
<evidence type="ECO:0000313" key="5">
    <source>
        <dbReference type="EMBL" id="KAJ3562144.1"/>
    </source>
</evidence>
<dbReference type="Gene3D" id="3.40.50.300">
    <property type="entry name" value="P-loop containing nucleotide triphosphate hydrolases"/>
    <property type="match status" value="1"/>
</dbReference>